<evidence type="ECO:0008006" key="3">
    <source>
        <dbReference type="Google" id="ProtNLM"/>
    </source>
</evidence>
<comment type="caution">
    <text evidence="1">The sequence shown here is derived from an EMBL/GenBank/DDBJ whole genome shotgun (WGS) entry which is preliminary data.</text>
</comment>
<protein>
    <recommendedName>
        <fullName evidence="3">Reverse transcriptase zinc-binding domain-containing protein</fullName>
    </recommendedName>
</protein>
<accession>A0ABD1XSY6</accession>
<keyword evidence="2" id="KW-1185">Reference proteome</keyword>
<sequence>MKSPVKWFMNAGTGWGGPVLQDDGICQRCLNQEETIQHLFKDCPDPAKHWAKWKRIRSATGESEQQTVSLLKEIIEAVDTQNANPASFYVIVTLTSRIWLDRKERVFQNKITYSPLGLILIEALRSVEADMQLKGNIKG</sequence>
<dbReference type="EMBL" id="JBHFFA010000007">
    <property type="protein sequence ID" value="KAL2612039.1"/>
    <property type="molecule type" value="Genomic_DNA"/>
</dbReference>
<name>A0ABD1XSY6_9MARC</name>
<organism evidence="1 2">
    <name type="scientific">Riccia fluitans</name>
    <dbReference type="NCBI Taxonomy" id="41844"/>
    <lineage>
        <taxon>Eukaryota</taxon>
        <taxon>Viridiplantae</taxon>
        <taxon>Streptophyta</taxon>
        <taxon>Embryophyta</taxon>
        <taxon>Marchantiophyta</taxon>
        <taxon>Marchantiopsida</taxon>
        <taxon>Marchantiidae</taxon>
        <taxon>Marchantiales</taxon>
        <taxon>Ricciaceae</taxon>
        <taxon>Riccia</taxon>
    </lineage>
</organism>
<dbReference type="AlphaFoldDB" id="A0ABD1XSY6"/>
<dbReference type="Proteomes" id="UP001605036">
    <property type="component" value="Unassembled WGS sequence"/>
</dbReference>
<evidence type="ECO:0000313" key="2">
    <source>
        <dbReference type="Proteomes" id="UP001605036"/>
    </source>
</evidence>
<reference evidence="1 2" key="1">
    <citation type="submission" date="2024-09" db="EMBL/GenBank/DDBJ databases">
        <title>Chromosome-scale assembly of Riccia fluitans.</title>
        <authorList>
            <person name="Paukszto L."/>
            <person name="Sawicki J."/>
            <person name="Karawczyk K."/>
            <person name="Piernik-Szablinska J."/>
            <person name="Szczecinska M."/>
            <person name="Mazdziarz M."/>
        </authorList>
    </citation>
    <scope>NUCLEOTIDE SEQUENCE [LARGE SCALE GENOMIC DNA]</scope>
    <source>
        <strain evidence="1">Rf_01</strain>
        <tissue evidence="1">Aerial parts of the thallus</tissue>
    </source>
</reference>
<gene>
    <name evidence="1" type="ORF">R1flu_023731</name>
</gene>
<evidence type="ECO:0000313" key="1">
    <source>
        <dbReference type="EMBL" id="KAL2612039.1"/>
    </source>
</evidence>
<proteinExistence type="predicted"/>